<dbReference type="PROSITE" id="PS50835">
    <property type="entry name" value="IG_LIKE"/>
    <property type="match status" value="1"/>
</dbReference>
<dbReference type="PANTHER" id="PTHR44991:SF1">
    <property type="entry name" value="IMMUNOGLOBULIN SUPERFAMILY MEMBER 5"/>
    <property type="match status" value="1"/>
</dbReference>
<feature type="transmembrane region" description="Helical" evidence="5">
    <location>
        <begin position="269"/>
        <end position="293"/>
    </location>
</feature>
<dbReference type="InterPro" id="IPR003599">
    <property type="entry name" value="Ig_sub"/>
</dbReference>
<evidence type="ECO:0000256" key="2">
    <source>
        <dbReference type="ARBA" id="ARBA00023136"/>
    </source>
</evidence>
<keyword evidence="3" id="KW-0393">Immunoglobulin domain</keyword>
<dbReference type="EMBL" id="SWLE01000003">
    <property type="protein sequence ID" value="TNN01621.1"/>
    <property type="molecule type" value="Genomic_DNA"/>
</dbReference>
<reference evidence="7 8" key="1">
    <citation type="submission" date="2019-04" db="EMBL/GenBank/DDBJ databases">
        <title>The sequence and de novo assembly of Takifugu bimaculatus genome using PacBio and Hi-C technologies.</title>
        <authorList>
            <person name="Xu P."/>
            <person name="Liu B."/>
            <person name="Zhou Z."/>
        </authorList>
    </citation>
    <scope>NUCLEOTIDE SEQUENCE [LARGE SCALE GENOMIC DNA]</scope>
    <source>
        <strain evidence="7">TB-2018</strain>
        <tissue evidence="7">Muscle</tissue>
    </source>
</reference>
<comment type="caution">
    <text evidence="7">The sequence shown here is derived from an EMBL/GenBank/DDBJ whole genome shotgun (WGS) entry which is preliminary data.</text>
</comment>
<evidence type="ECO:0000256" key="5">
    <source>
        <dbReference type="SAM" id="Phobius"/>
    </source>
</evidence>
<dbReference type="AlphaFoldDB" id="A0A4Z2CBU2"/>
<dbReference type="SUPFAM" id="SSF48726">
    <property type="entry name" value="Immunoglobulin"/>
    <property type="match status" value="2"/>
</dbReference>
<dbReference type="SMART" id="SM00409">
    <property type="entry name" value="IG"/>
    <property type="match status" value="2"/>
</dbReference>
<dbReference type="InterPro" id="IPR013783">
    <property type="entry name" value="Ig-like_fold"/>
</dbReference>
<evidence type="ECO:0000313" key="8">
    <source>
        <dbReference type="Proteomes" id="UP000516260"/>
    </source>
</evidence>
<dbReference type="InterPro" id="IPR053896">
    <property type="entry name" value="BTN3A2-like_Ig-C"/>
</dbReference>
<organism evidence="7 8">
    <name type="scientific">Takifugu bimaculatus</name>
    <dbReference type="NCBI Taxonomy" id="433685"/>
    <lineage>
        <taxon>Eukaryota</taxon>
        <taxon>Metazoa</taxon>
        <taxon>Chordata</taxon>
        <taxon>Craniata</taxon>
        <taxon>Vertebrata</taxon>
        <taxon>Euteleostomi</taxon>
        <taxon>Actinopterygii</taxon>
        <taxon>Neopterygii</taxon>
        <taxon>Teleostei</taxon>
        <taxon>Neoteleostei</taxon>
        <taxon>Acanthomorphata</taxon>
        <taxon>Eupercaria</taxon>
        <taxon>Tetraodontiformes</taxon>
        <taxon>Tetradontoidea</taxon>
        <taxon>Tetraodontidae</taxon>
        <taxon>Takifugu</taxon>
    </lineage>
</organism>
<keyword evidence="2 5" id="KW-0472">Membrane</keyword>
<comment type="subcellular location">
    <subcellularLocation>
        <location evidence="1">Membrane</location>
    </subcellularLocation>
</comment>
<dbReference type="InterPro" id="IPR007110">
    <property type="entry name" value="Ig-like_dom"/>
</dbReference>
<dbReference type="Proteomes" id="UP000516260">
    <property type="component" value="Chromosome 11"/>
</dbReference>
<accession>A0A4Z2CBU2</accession>
<dbReference type="InterPro" id="IPR036179">
    <property type="entry name" value="Ig-like_dom_sf"/>
</dbReference>
<evidence type="ECO:0000313" key="7">
    <source>
        <dbReference type="EMBL" id="TNN01621.1"/>
    </source>
</evidence>
<feature type="domain" description="Ig-like" evidence="6">
    <location>
        <begin position="104"/>
        <end position="196"/>
    </location>
</feature>
<feature type="compositionally biased region" description="Polar residues" evidence="4">
    <location>
        <begin position="373"/>
        <end position="383"/>
    </location>
</feature>
<keyword evidence="5" id="KW-1133">Transmembrane helix</keyword>
<proteinExistence type="predicted"/>
<name>A0A4Z2CBU2_9TELE</name>
<dbReference type="Gene3D" id="2.60.40.10">
    <property type="entry name" value="Immunoglobulins"/>
    <property type="match status" value="2"/>
</dbReference>
<feature type="region of interest" description="Disordered" evidence="4">
    <location>
        <begin position="373"/>
        <end position="398"/>
    </location>
</feature>
<keyword evidence="5" id="KW-0812">Transmembrane</keyword>
<evidence type="ECO:0000256" key="4">
    <source>
        <dbReference type="SAM" id="MobiDB-lite"/>
    </source>
</evidence>
<sequence>MAQVTLTPETLTVLRGDEARLTCCSSSSQWTVMVWLLNAEVVLTISNESGLLPSINPNVTAEQISPNSWTFILKNTTRLNQGRVTCDLQGIDRKAADLFVQEKGRVQIFGEDKLAFRGHSVLFECKAAGWYPQPQIQWQVKGKQVSQGDYNVTAGEAVNSVFTVTSSLLLTATMTSRVDCLASVSALSQPLKSSVSLTVGEDHKGISEPSSIPKDSHILSADLSELGSKLILIIDTRKKLQLIVGLTSGAEDQVCLSVTEVLQEDNCSVSLVVVASMLALLLLLNCTACVLYYRQRRHAKRSSEDAFRLDQSGRGTDLVAEATEGSVNLGYSCGGSTDVCYTDTIILETGGQNASSMEFSTFTKVPDVVSSSSQSLHTHNQECPSEENSKNVRRITTV</sequence>
<keyword evidence="8" id="KW-1185">Reference proteome</keyword>
<gene>
    <name evidence="7" type="ORF">fugu_011003</name>
</gene>
<dbReference type="Pfam" id="PF22705">
    <property type="entry name" value="C2-set_3"/>
    <property type="match status" value="1"/>
</dbReference>
<evidence type="ECO:0000259" key="6">
    <source>
        <dbReference type="PROSITE" id="PS50835"/>
    </source>
</evidence>
<dbReference type="GO" id="GO:0016020">
    <property type="term" value="C:membrane"/>
    <property type="evidence" value="ECO:0007669"/>
    <property type="project" value="UniProtKB-SubCell"/>
</dbReference>
<protein>
    <recommendedName>
        <fullName evidence="6">Ig-like domain-containing protein</fullName>
    </recommendedName>
</protein>
<dbReference type="PANTHER" id="PTHR44991">
    <property type="entry name" value="IMMUNOGLOBULIN SUPERFAMILY MEMBER 5"/>
    <property type="match status" value="1"/>
</dbReference>
<evidence type="ECO:0000256" key="3">
    <source>
        <dbReference type="ARBA" id="ARBA00023319"/>
    </source>
</evidence>
<evidence type="ECO:0000256" key="1">
    <source>
        <dbReference type="ARBA" id="ARBA00004370"/>
    </source>
</evidence>